<comment type="caution">
    <text evidence="4">The sequence shown here is derived from an EMBL/GenBank/DDBJ whole genome shotgun (WGS) entry which is preliminary data.</text>
</comment>
<dbReference type="Pfam" id="PF07632">
    <property type="entry name" value="Sde182_NH-like"/>
    <property type="match status" value="1"/>
</dbReference>
<dbReference type="InterPro" id="IPR011483">
    <property type="entry name" value="Sde182_NH-like"/>
</dbReference>
<keyword evidence="5" id="KW-1185">Reference proteome</keyword>
<proteinExistence type="predicted"/>
<keyword evidence="1" id="KW-0732">Signal</keyword>
<feature type="signal peptide" evidence="1">
    <location>
        <begin position="1"/>
        <end position="23"/>
    </location>
</feature>
<evidence type="ECO:0000313" key="5">
    <source>
        <dbReference type="Proteomes" id="UP000292884"/>
    </source>
</evidence>
<organism evidence="4 5">
    <name type="scientific">Pedobacter frigiditerrae</name>
    <dbReference type="NCBI Taxonomy" id="2530452"/>
    <lineage>
        <taxon>Bacteria</taxon>
        <taxon>Pseudomonadati</taxon>
        <taxon>Bacteroidota</taxon>
        <taxon>Sphingobacteriia</taxon>
        <taxon>Sphingobacteriales</taxon>
        <taxon>Sphingobacteriaceae</taxon>
        <taxon>Pedobacter</taxon>
    </lineage>
</organism>
<dbReference type="InterPro" id="IPR048527">
    <property type="entry name" value="Sde182_C"/>
</dbReference>
<protein>
    <submittedName>
        <fullName evidence="4">DUF1593 domain-containing protein</fullName>
    </submittedName>
</protein>
<dbReference type="EMBL" id="SJSK01000002">
    <property type="protein sequence ID" value="TCC91745.1"/>
    <property type="molecule type" value="Genomic_DNA"/>
</dbReference>
<feature type="chain" id="PRO_5020329524" evidence="1">
    <location>
        <begin position="24"/>
        <end position="448"/>
    </location>
</feature>
<dbReference type="GO" id="GO:0016799">
    <property type="term" value="F:hydrolase activity, hydrolyzing N-glycosyl compounds"/>
    <property type="evidence" value="ECO:0007669"/>
    <property type="project" value="InterPro"/>
</dbReference>
<dbReference type="OrthoDB" id="253051at2"/>
<sequence>MYCTFKKLTFCLLAVLMPLFMHAQTKGKKPRVIVMTDGEVDDHSSMVRFLLYICDIDLQAVIETNSCYQKNGHSKEPWYERQLDAYEKVYPNLIKHNSEYPTADEIRSKSFVGDEDISHLSNVVSREEREAQKPGERVQYMPDKWPNTPGSDRIVEVLLNKDPSPVYIQAWGGGNTASKAFYKLKTEYPKEYERAVSKVVMYNIWYQDDAGNYIETYHPKVTMLYSDAFNKTWAYRIQTTTNTFITKEVKTNHGPLGALYPQDYISEGDSPSFMYTMNTGLRNYENPSYGGWGGRFEKLPNFANVYADAKDDGDVLIPLKRWVNQVNNNFEARLDWCVAEKYSDANHTPVIKLTSKTEITAKPGKIIKLSAKGTIDPDGNKITVKWWQYKEAGTYDGLVRIMSESYDKMYFIVPKGKKEGTIHIILEVTDNGLPALVSYKRIIIKVKP</sequence>
<evidence type="ECO:0000256" key="1">
    <source>
        <dbReference type="SAM" id="SignalP"/>
    </source>
</evidence>
<feature type="domain" description="Cellulose-binding Sde182 C-terminal" evidence="3">
    <location>
        <begin position="367"/>
        <end position="446"/>
    </location>
</feature>
<dbReference type="Proteomes" id="UP000292884">
    <property type="component" value="Unassembled WGS sequence"/>
</dbReference>
<accession>A0A4R0MWZ2</accession>
<evidence type="ECO:0000313" key="4">
    <source>
        <dbReference type="EMBL" id="TCC91745.1"/>
    </source>
</evidence>
<evidence type="ECO:0000259" key="2">
    <source>
        <dbReference type="Pfam" id="PF07632"/>
    </source>
</evidence>
<feature type="domain" description="Cellulose-binding Sde182 nucleoside hydrolase-like" evidence="2">
    <location>
        <begin position="31"/>
        <end position="296"/>
    </location>
</feature>
<reference evidence="4 5" key="1">
    <citation type="submission" date="2019-02" db="EMBL/GenBank/DDBJ databases">
        <title>Pedobacter sp. RP-1-13 sp. nov., isolated from Arctic soil.</title>
        <authorList>
            <person name="Dahal R.H."/>
        </authorList>
    </citation>
    <scope>NUCLEOTIDE SEQUENCE [LARGE SCALE GENOMIC DNA]</scope>
    <source>
        <strain evidence="4 5">RP-1-13</strain>
    </source>
</reference>
<dbReference type="InterPro" id="IPR036452">
    <property type="entry name" value="Ribo_hydro-like"/>
</dbReference>
<dbReference type="AlphaFoldDB" id="A0A4R0MWZ2"/>
<gene>
    <name evidence="4" type="ORF">EZ428_08300</name>
</gene>
<evidence type="ECO:0000259" key="3">
    <source>
        <dbReference type="Pfam" id="PF21027"/>
    </source>
</evidence>
<name>A0A4R0MWZ2_9SPHI</name>
<dbReference type="Pfam" id="PF21027">
    <property type="entry name" value="Sde0182_C"/>
    <property type="match status" value="1"/>
</dbReference>
<dbReference type="InterPro" id="IPR013783">
    <property type="entry name" value="Ig-like_fold"/>
</dbReference>
<dbReference type="Gene3D" id="2.60.40.10">
    <property type="entry name" value="Immunoglobulins"/>
    <property type="match status" value="1"/>
</dbReference>
<dbReference type="Gene3D" id="3.90.245.10">
    <property type="entry name" value="Ribonucleoside hydrolase-like"/>
    <property type="match status" value="1"/>
</dbReference>